<gene>
    <name evidence="4" type="ORF">K7B10_05990</name>
</gene>
<dbReference type="Pfam" id="PF07883">
    <property type="entry name" value="Cupin_2"/>
    <property type="match status" value="1"/>
</dbReference>
<dbReference type="PANTHER" id="PTHR35848">
    <property type="entry name" value="OXALATE-BINDING PROTEIN"/>
    <property type="match status" value="1"/>
</dbReference>
<evidence type="ECO:0000256" key="2">
    <source>
        <dbReference type="SAM" id="MobiDB-lite"/>
    </source>
</evidence>
<evidence type="ECO:0000256" key="1">
    <source>
        <dbReference type="ARBA" id="ARBA00022723"/>
    </source>
</evidence>
<evidence type="ECO:0000313" key="4">
    <source>
        <dbReference type="EMBL" id="MCC0094346.1"/>
    </source>
</evidence>
<dbReference type="Proteomes" id="UP001520654">
    <property type="component" value="Unassembled WGS sequence"/>
</dbReference>
<organism evidence="4 5">
    <name type="scientific">Streptomyces flavotricini</name>
    <dbReference type="NCBI Taxonomy" id="66888"/>
    <lineage>
        <taxon>Bacteria</taxon>
        <taxon>Bacillati</taxon>
        <taxon>Actinomycetota</taxon>
        <taxon>Actinomycetes</taxon>
        <taxon>Kitasatosporales</taxon>
        <taxon>Streptomycetaceae</taxon>
        <taxon>Streptomyces</taxon>
    </lineage>
</organism>
<keyword evidence="5" id="KW-1185">Reference proteome</keyword>
<dbReference type="InterPro" id="IPR051610">
    <property type="entry name" value="GPI/OXD"/>
</dbReference>
<accession>A0ABS8DZN9</accession>
<feature type="compositionally biased region" description="Basic and acidic residues" evidence="2">
    <location>
        <begin position="9"/>
        <end position="22"/>
    </location>
</feature>
<reference evidence="4 5" key="1">
    <citation type="submission" date="2021-08" db="EMBL/GenBank/DDBJ databases">
        <title>Genomic Architecture of Streptomyces flavotricini NGL1 and Streptomyces erythrochromogenes HMS4 With Differential Plant Beneficial attributes and laccase production capabilities.</title>
        <authorList>
            <person name="Salwan R."/>
            <person name="Kaur R."/>
            <person name="Sharma V."/>
        </authorList>
    </citation>
    <scope>NUCLEOTIDE SEQUENCE [LARGE SCALE GENOMIC DNA]</scope>
    <source>
        <strain evidence="4 5">NGL1</strain>
    </source>
</reference>
<dbReference type="InterPro" id="IPR011051">
    <property type="entry name" value="RmlC_Cupin_sf"/>
</dbReference>
<comment type="caution">
    <text evidence="4">The sequence shown here is derived from an EMBL/GenBank/DDBJ whole genome shotgun (WGS) entry which is preliminary data.</text>
</comment>
<feature type="region of interest" description="Disordered" evidence="2">
    <location>
        <begin position="1"/>
        <end position="22"/>
    </location>
</feature>
<dbReference type="InterPro" id="IPR013096">
    <property type="entry name" value="Cupin_2"/>
</dbReference>
<name>A0ABS8DZN9_9ACTN</name>
<keyword evidence="1" id="KW-0479">Metal-binding</keyword>
<feature type="domain" description="Cupin type-2" evidence="3">
    <location>
        <begin position="60"/>
        <end position="127"/>
    </location>
</feature>
<dbReference type="Gene3D" id="2.60.120.10">
    <property type="entry name" value="Jelly Rolls"/>
    <property type="match status" value="1"/>
</dbReference>
<dbReference type="CDD" id="cd06988">
    <property type="entry name" value="cupin_DddK"/>
    <property type="match status" value="1"/>
</dbReference>
<dbReference type="EMBL" id="JAINUL010000001">
    <property type="protein sequence ID" value="MCC0094346.1"/>
    <property type="molecule type" value="Genomic_DNA"/>
</dbReference>
<evidence type="ECO:0000259" key="3">
    <source>
        <dbReference type="Pfam" id="PF07883"/>
    </source>
</evidence>
<sequence>MNYGIPAARDVDRSGKLTDQEQPDVDIRTAEPDHLLREHGLDLRLLHPWPGLDAPFRGAWCVLRPGDVTEAHAHHEREMFIAMAGRAEVVCNGRRRHLAAGDIALMKGGIEHHIVNGHDEDFSYYAIWWGRSMSAEFLAATDDAT</sequence>
<dbReference type="InterPro" id="IPR014710">
    <property type="entry name" value="RmlC-like_jellyroll"/>
</dbReference>
<evidence type="ECO:0000313" key="5">
    <source>
        <dbReference type="Proteomes" id="UP001520654"/>
    </source>
</evidence>
<dbReference type="SUPFAM" id="SSF51182">
    <property type="entry name" value="RmlC-like cupins"/>
    <property type="match status" value="1"/>
</dbReference>
<dbReference type="PANTHER" id="PTHR35848:SF6">
    <property type="entry name" value="CUPIN TYPE-2 DOMAIN-CONTAINING PROTEIN"/>
    <property type="match status" value="1"/>
</dbReference>
<protein>
    <submittedName>
        <fullName evidence="4">Cupin domain-containing protein</fullName>
    </submittedName>
</protein>
<proteinExistence type="predicted"/>